<sequence>MTTMSTIDWGTGSYERVAPQLLPAAHAAIAAADPQPGQRVVDVGCGTGNAALLAAQRPGVRVTGVDPARRLLDLARAKAAEQGHDVTFVSGDAANMPLPDGCADVVLSVFAVIFAPDAAASAAELARITAPDGKIVLTAWLPEGAGVEAMRVIIGEVGRITGQASSAMPFQWHERDQVQELFGTYGFDVAVHQHELAFTAESPEDYWDLSYADHPLVLSVQPLLVEHGVMDEVRDRVIEVFRAANEDPAAFRLTWRYVVISAQR</sequence>
<dbReference type="Proteomes" id="UP000192674">
    <property type="component" value="Unassembled WGS sequence"/>
</dbReference>
<dbReference type="PANTHER" id="PTHR44068">
    <property type="entry name" value="ZGC:194242"/>
    <property type="match status" value="1"/>
</dbReference>
<name>A0A1W2FI40_KIBAR</name>
<dbReference type="InterPro" id="IPR041698">
    <property type="entry name" value="Methyltransf_25"/>
</dbReference>
<dbReference type="CDD" id="cd02440">
    <property type="entry name" value="AdoMet_MTases"/>
    <property type="match status" value="1"/>
</dbReference>
<accession>A0A1W2FI40</accession>
<proteinExistence type="predicted"/>
<dbReference type="InterPro" id="IPR029063">
    <property type="entry name" value="SAM-dependent_MTases_sf"/>
</dbReference>
<evidence type="ECO:0000313" key="3">
    <source>
        <dbReference type="Proteomes" id="UP000192674"/>
    </source>
</evidence>
<protein>
    <submittedName>
        <fullName evidence="2">Methyltransferase domain-containing protein</fullName>
    </submittedName>
</protein>
<dbReference type="AlphaFoldDB" id="A0A1W2FI40"/>
<evidence type="ECO:0000259" key="1">
    <source>
        <dbReference type="Pfam" id="PF13649"/>
    </source>
</evidence>
<evidence type="ECO:0000313" key="2">
    <source>
        <dbReference type="EMBL" id="SMD21540.1"/>
    </source>
</evidence>
<keyword evidence="3" id="KW-1185">Reference proteome</keyword>
<dbReference type="Gene3D" id="3.40.50.150">
    <property type="entry name" value="Vaccinia Virus protein VP39"/>
    <property type="match status" value="1"/>
</dbReference>
<keyword evidence="2" id="KW-0489">Methyltransferase</keyword>
<dbReference type="GO" id="GO:0008168">
    <property type="term" value="F:methyltransferase activity"/>
    <property type="evidence" value="ECO:0007669"/>
    <property type="project" value="UniProtKB-KW"/>
</dbReference>
<dbReference type="GO" id="GO:0032259">
    <property type="term" value="P:methylation"/>
    <property type="evidence" value="ECO:0007669"/>
    <property type="project" value="UniProtKB-KW"/>
</dbReference>
<gene>
    <name evidence="2" type="ORF">SAMN05661093_06877</name>
</gene>
<dbReference type="InterPro" id="IPR050447">
    <property type="entry name" value="Erg6_SMT_methyltransf"/>
</dbReference>
<dbReference type="Pfam" id="PF13649">
    <property type="entry name" value="Methyltransf_25"/>
    <property type="match status" value="1"/>
</dbReference>
<organism evidence="2 3">
    <name type="scientific">Kibdelosporangium aridum</name>
    <dbReference type="NCBI Taxonomy" id="2030"/>
    <lineage>
        <taxon>Bacteria</taxon>
        <taxon>Bacillati</taxon>
        <taxon>Actinomycetota</taxon>
        <taxon>Actinomycetes</taxon>
        <taxon>Pseudonocardiales</taxon>
        <taxon>Pseudonocardiaceae</taxon>
        <taxon>Kibdelosporangium</taxon>
    </lineage>
</organism>
<dbReference type="SUPFAM" id="SSF53335">
    <property type="entry name" value="S-adenosyl-L-methionine-dependent methyltransferases"/>
    <property type="match status" value="1"/>
</dbReference>
<keyword evidence="2" id="KW-0808">Transferase</keyword>
<feature type="domain" description="Methyltransferase" evidence="1">
    <location>
        <begin position="40"/>
        <end position="133"/>
    </location>
</feature>
<dbReference type="PANTHER" id="PTHR44068:SF11">
    <property type="entry name" value="GERANYL DIPHOSPHATE 2-C-METHYLTRANSFERASE"/>
    <property type="match status" value="1"/>
</dbReference>
<reference evidence="2 3" key="1">
    <citation type="submission" date="2017-04" db="EMBL/GenBank/DDBJ databases">
        <authorList>
            <person name="Afonso C.L."/>
            <person name="Miller P.J."/>
            <person name="Scott M.A."/>
            <person name="Spackman E."/>
            <person name="Goraichik I."/>
            <person name="Dimitrov K.M."/>
            <person name="Suarez D.L."/>
            <person name="Swayne D.E."/>
        </authorList>
    </citation>
    <scope>NUCLEOTIDE SEQUENCE [LARGE SCALE GENOMIC DNA]</scope>
    <source>
        <strain evidence="2 3">DSM 43828</strain>
    </source>
</reference>
<dbReference type="EMBL" id="FWXV01000007">
    <property type="protein sequence ID" value="SMD21540.1"/>
    <property type="molecule type" value="Genomic_DNA"/>
</dbReference>